<gene>
    <name evidence="1" type="ORF">BDN72DRAFT_777948</name>
</gene>
<name>A0ACD3AA48_9AGAR</name>
<evidence type="ECO:0000313" key="1">
    <source>
        <dbReference type="EMBL" id="TFK61702.1"/>
    </source>
</evidence>
<feature type="non-terminal residue" evidence="1">
    <location>
        <position position="1"/>
    </location>
</feature>
<reference evidence="1 2" key="1">
    <citation type="journal article" date="2019" name="Nat. Ecol. Evol.">
        <title>Megaphylogeny resolves global patterns of mushroom evolution.</title>
        <authorList>
            <person name="Varga T."/>
            <person name="Krizsan K."/>
            <person name="Foldi C."/>
            <person name="Dima B."/>
            <person name="Sanchez-Garcia M."/>
            <person name="Sanchez-Ramirez S."/>
            <person name="Szollosi G.J."/>
            <person name="Szarkandi J.G."/>
            <person name="Papp V."/>
            <person name="Albert L."/>
            <person name="Andreopoulos W."/>
            <person name="Angelini C."/>
            <person name="Antonin V."/>
            <person name="Barry K.W."/>
            <person name="Bougher N.L."/>
            <person name="Buchanan P."/>
            <person name="Buyck B."/>
            <person name="Bense V."/>
            <person name="Catcheside P."/>
            <person name="Chovatia M."/>
            <person name="Cooper J."/>
            <person name="Damon W."/>
            <person name="Desjardin D."/>
            <person name="Finy P."/>
            <person name="Geml J."/>
            <person name="Haridas S."/>
            <person name="Hughes K."/>
            <person name="Justo A."/>
            <person name="Karasinski D."/>
            <person name="Kautmanova I."/>
            <person name="Kiss B."/>
            <person name="Kocsube S."/>
            <person name="Kotiranta H."/>
            <person name="LaButti K.M."/>
            <person name="Lechner B.E."/>
            <person name="Liimatainen K."/>
            <person name="Lipzen A."/>
            <person name="Lukacs Z."/>
            <person name="Mihaltcheva S."/>
            <person name="Morgado L.N."/>
            <person name="Niskanen T."/>
            <person name="Noordeloos M.E."/>
            <person name="Ohm R.A."/>
            <person name="Ortiz-Santana B."/>
            <person name="Ovrebo C."/>
            <person name="Racz N."/>
            <person name="Riley R."/>
            <person name="Savchenko A."/>
            <person name="Shiryaev A."/>
            <person name="Soop K."/>
            <person name="Spirin V."/>
            <person name="Szebenyi C."/>
            <person name="Tomsovsky M."/>
            <person name="Tulloss R.E."/>
            <person name="Uehling J."/>
            <person name="Grigoriev I.V."/>
            <person name="Vagvolgyi C."/>
            <person name="Papp T."/>
            <person name="Martin F.M."/>
            <person name="Miettinen O."/>
            <person name="Hibbett D.S."/>
            <person name="Nagy L.G."/>
        </authorList>
    </citation>
    <scope>NUCLEOTIDE SEQUENCE [LARGE SCALE GENOMIC DNA]</scope>
    <source>
        <strain evidence="1 2">NL-1719</strain>
    </source>
</reference>
<dbReference type="Proteomes" id="UP000308600">
    <property type="component" value="Unassembled WGS sequence"/>
</dbReference>
<protein>
    <submittedName>
        <fullName evidence="1">Uncharacterized protein</fullName>
    </submittedName>
</protein>
<keyword evidence="2" id="KW-1185">Reference proteome</keyword>
<accession>A0ACD3AA48</accession>
<sequence length="295" mass="32894">RIPHTILDDQDRIVAVLVGRPRDPEWGEVMVDAARTCTQVREAGERDGLFKDEHTSHRRGDFTAISLGASYGGGQTVRDLFHPMKRRMLLQTLLRQKSIQRIAGFQSSSFSLYAPKMSKYYIDNLKPLFTHPDLHLTGNFKNSIFPATTFNLGPHCVTHQHTDPGNVAFGLCAITALGSFNPKTSGLFALYDLKLLIQFPPGSTILVPSAIFRHGNTPLQDGENRMSITQYSAGGLFRYVKYGFKTADTIGKKMKAELDGKHEDRVVEALSLFSKFSELEGDRRLRFSTPSVSAT</sequence>
<dbReference type="EMBL" id="ML208636">
    <property type="protein sequence ID" value="TFK61702.1"/>
    <property type="molecule type" value="Genomic_DNA"/>
</dbReference>
<evidence type="ECO:0000313" key="2">
    <source>
        <dbReference type="Proteomes" id="UP000308600"/>
    </source>
</evidence>
<proteinExistence type="predicted"/>
<organism evidence="1 2">
    <name type="scientific">Pluteus cervinus</name>
    <dbReference type="NCBI Taxonomy" id="181527"/>
    <lineage>
        <taxon>Eukaryota</taxon>
        <taxon>Fungi</taxon>
        <taxon>Dikarya</taxon>
        <taxon>Basidiomycota</taxon>
        <taxon>Agaricomycotina</taxon>
        <taxon>Agaricomycetes</taxon>
        <taxon>Agaricomycetidae</taxon>
        <taxon>Agaricales</taxon>
        <taxon>Pluteineae</taxon>
        <taxon>Pluteaceae</taxon>
        <taxon>Pluteus</taxon>
    </lineage>
</organism>